<organism evidence="3 4">
    <name type="scientific">Geodermatophilus saharensis</name>
    <dbReference type="NCBI Taxonomy" id="1137994"/>
    <lineage>
        <taxon>Bacteria</taxon>
        <taxon>Bacillati</taxon>
        <taxon>Actinomycetota</taxon>
        <taxon>Actinomycetes</taxon>
        <taxon>Geodermatophilales</taxon>
        <taxon>Geodermatophilaceae</taxon>
        <taxon>Geodermatophilus</taxon>
    </lineage>
</organism>
<dbReference type="EMBL" id="FZOH01000002">
    <property type="protein sequence ID" value="SNS09906.1"/>
    <property type="molecule type" value="Genomic_DNA"/>
</dbReference>
<keyword evidence="2" id="KW-0812">Transmembrane</keyword>
<dbReference type="InterPro" id="IPR021741">
    <property type="entry name" value="DUF3311"/>
</dbReference>
<proteinExistence type="predicted"/>
<feature type="region of interest" description="Disordered" evidence="1">
    <location>
        <begin position="76"/>
        <end position="107"/>
    </location>
</feature>
<evidence type="ECO:0000313" key="3">
    <source>
        <dbReference type="EMBL" id="SNS09906.1"/>
    </source>
</evidence>
<sequence length="107" mass="12110">MATDRRPPTGGVVPRRSDRSPWNWLLLVPIVVPLIVPLYNRVEPTLFGWPLFYWLQLAFVALGVLTTVLVYRATRRSPAEQAAARDAIARDTARKSAARDARRDGER</sequence>
<dbReference type="Proteomes" id="UP000198386">
    <property type="component" value="Unassembled WGS sequence"/>
</dbReference>
<feature type="compositionally biased region" description="Basic and acidic residues" evidence="1">
    <location>
        <begin position="87"/>
        <end position="107"/>
    </location>
</feature>
<dbReference type="OrthoDB" id="123261at2"/>
<dbReference type="AlphaFoldDB" id="A0A239BPU9"/>
<name>A0A239BPU9_9ACTN</name>
<protein>
    <submittedName>
        <fullName evidence="3">Uncharacterized protein</fullName>
    </submittedName>
</protein>
<keyword evidence="2" id="KW-0472">Membrane</keyword>
<dbReference type="RefSeq" id="WP_089403084.1">
    <property type="nucleotide sequence ID" value="NZ_FZOH01000002.1"/>
</dbReference>
<gene>
    <name evidence="3" type="ORF">SAMN04488107_1356</name>
</gene>
<evidence type="ECO:0000256" key="1">
    <source>
        <dbReference type="SAM" id="MobiDB-lite"/>
    </source>
</evidence>
<evidence type="ECO:0000313" key="4">
    <source>
        <dbReference type="Proteomes" id="UP000198386"/>
    </source>
</evidence>
<feature type="transmembrane region" description="Helical" evidence="2">
    <location>
        <begin position="51"/>
        <end position="71"/>
    </location>
</feature>
<feature type="transmembrane region" description="Helical" evidence="2">
    <location>
        <begin position="21"/>
        <end position="39"/>
    </location>
</feature>
<keyword evidence="2" id="KW-1133">Transmembrane helix</keyword>
<evidence type="ECO:0000256" key="2">
    <source>
        <dbReference type="SAM" id="Phobius"/>
    </source>
</evidence>
<reference evidence="4" key="1">
    <citation type="submission" date="2017-06" db="EMBL/GenBank/DDBJ databases">
        <authorList>
            <person name="Varghese N."/>
            <person name="Submissions S."/>
        </authorList>
    </citation>
    <scope>NUCLEOTIDE SEQUENCE [LARGE SCALE GENOMIC DNA]</scope>
    <source>
        <strain evidence="4">DSM 45423</strain>
    </source>
</reference>
<keyword evidence="4" id="KW-1185">Reference proteome</keyword>
<accession>A0A239BPU9</accession>
<dbReference type="Pfam" id="PF11755">
    <property type="entry name" value="DUF3311"/>
    <property type="match status" value="1"/>
</dbReference>